<keyword evidence="2" id="KW-1133">Transmembrane helix</keyword>
<dbReference type="PANTHER" id="PTHR11360:SF312">
    <property type="entry name" value="KARMOISIN, ISOFORM B"/>
    <property type="match status" value="1"/>
</dbReference>
<keyword evidence="2" id="KW-0472">Membrane</keyword>
<evidence type="ECO:0000256" key="2">
    <source>
        <dbReference type="SAM" id="Phobius"/>
    </source>
</evidence>
<dbReference type="InterPro" id="IPR036259">
    <property type="entry name" value="MFS_trans_sf"/>
</dbReference>
<feature type="transmembrane region" description="Helical" evidence="2">
    <location>
        <begin position="121"/>
        <end position="141"/>
    </location>
</feature>
<evidence type="ECO:0000313" key="3">
    <source>
        <dbReference type="EMBL" id="CAD7599667.1"/>
    </source>
</evidence>
<dbReference type="AlphaFoldDB" id="A0A7R9K1K3"/>
<dbReference type="InterPro" id="IPR050327">
    <property type="entry name" value="Proton-linked_MCT"/>
</dbReference>
<sequence>MATDAPPEKHRDAGVDPPDGGARAWLVMLASFMCNGLLFGVINTYSVVYVNLHKKLEEEGVAEASSKACEYLGRRSCVGLSRWIRYVHDRQLRIINDNVPSLESCWVAILLLHQSSDVDNYYTLVGSLAIGTTFFLSPVAGILTDKIGIRTTTFIGGLLASGGMLLSSLCTRVSSRAPSCGGTGVSSRAPSCGGTGSSTLDHATTEAGLES</sequence>
<dbReference type="SUPFAM" id="SSF103473">
    <property type="entry name" value="MFS general substrate transporter"/>
    <property type="match status" value="1"/>
</dbReference>
<feature type="transmembrane region" description="Helical" evidence="2">
    <location>
        <begin position="24"/>
        <end position="48"/>
    </location>
</feature>
<protein>
    <submittedName>
        <fullName evidence="3">Uncharacterized protein</fullName>
    </submittedName>
</protein>
<feature type="region of interest" description="Disordered" evidence="1">
    <location>
        <begin position="177"/>
        <end position="211"/>
    </location>
</feature>
<dbReference type="EMBL" id="OE842341">
    <property type="protein sequence ID" value="CAD7599667.1"/>
    <property type="molecule type" value="Genomic_DNA"/>
</dbReference>
<organism evidence="3">
    <name type="scientific">Timema genevievae</name>
    <name type="common">Walking stick</name>
    <dbReference type="NCBI Taxonomy" id="629358"/>
    <lineage>
        <taxon>Eukaryota</taxon>
        <taxon>Metazoa</taxon>
        <taxon>Ecdysozoa</taxon>
        <taxon>Arthropoda</taxon>
        <taxon>Hexapoda</taxon>
        <taxon>Insecta</taxon>
        <taxon>Pterygota</taxon>
        <taxon>Neoptera</taxon>
        <taxon>Polyneoptera</taxon>
        <taxon>Phasmatodea</taxon>
        <taxon>Timematodea</taxon>
        <taxon>Timematoidea</taxon>
        <taxon>Timematidae</taxon>
        <taxon>Timema</taxon>
    </lineage>
</organism>
<proteinExistence type="predicted"/>
<dbReference type="Gene3D" id="1.20.1250.20">
    <property type="entry name" value="MFS general substrate transporter like domains"/>
    <property type="match status" value="1"/>
</dbReference>
<name>A0A7R9K1K3_TIMGE</name>
<accession>A0A7R9K1K3</accession>
<evidence type="ECO:0000256" key="1">
    <source>
        <dbReference type="SAM" id="MobiDB-lite"/>
    </source>
</evidence>
<keyword evidence="2" id="KW-0812">Transmembrane</keyword>
<gene>
    <name evidence="3" type="ORF">TGEB3V08_LOCUS7399</name>
</gene>
<dbReference type="PANTHER" id="PTHR11360">
    <property type="entry name" value="MONOCARBOXYLATE TRANSPORTER"/>
    <property type="match status" value="1"/>
</dbReference>
<reference evidence="3" key="1">
    <citation type="submission" date="2020-11" db="EMBL/GenBank/DDBJ databases">
        <authorList>
            <person name="Tran Van P."/>
        </authorList>
    </citation>
    <scope>NUCLEOTIDE SEQUENCE</scope>
</reference>
<feature type="transmembrane region" description="Helical" evidence="2">
    <location>
        <begin position="147"/>
        <end position="166"/>
    </location>
</feature>